<evidence type="ECO:0000313" key="6">
    <source>
        <dbReference type="EMBL" id="AQS49071.1"/>
    </source>
</evidence>
<dbReference type="EMBL" id="CP019437">
    <property type="protein sequence ID" value="AQS49071.1"/>
    <property type="molecule type" value="Genomic_DNA"/>
</dbReference>
<dbReference type="InterPro" id="IPR036390">
    <property type="entry name" value="WH_DNA-bd_sf"/>
</dbReference>
<accession>A0ABM6IJG6</accession>
<evidence type="ECO:0000313" key="7">
    <source>
        <dbReference type="Proteomes" id="UP000185622"/>
    </source>
</evidence>
<evidence type="ECO:0000256" key="1">
    <source>
        <dbReference type="ARBA" id="ARBA00009437"/>
    </source>
</evidence>
<dbReference type="SUPFAM" id="SSF53850">
    <property type="entry name" value="Periplasmic binding protein-like II"/>
    <property type="match status" value="1"/>
</dbReference>
<keyword evidence="7" id="KW-1185">Reference proteome</keyword>
<dbReference type="Gene3D" id="1.10.10.10">
    <property type="entry name" value="Winged helix-like DNA-binding domain superfamily/Winged helix DNA-binding domain"/>
    <property type="match status" value="1"/>
</dbReference>
<keyword evidence="4" id="KW-0804">Transcription</keyword>
<dbReference type="PROSITE" id="PS50931">
    <property type="entry name" value="HTH_LYSR"/>
    <property type="match status" value="1"/>
</dbReference>
<dbReference type="PANTHER" id="PTHR30126:SF39">
    <property type="entry name" value="HTH-TYPE TRANSCRIPTIONAL REGULATOR CYSL"/>
    <property type="match status" value="1"/>
</dbReference>
<keyword evidence="3" id="KW-0238">DNA-binding</keyword>
<dbReference type="Gene3D" id="3.40.190.290">
    <property type="match status" value="1"/>
</dbReference>
<reference evidence="6 7" key="1">
    <citation type="submission" date="2017-01" db="EMBL/GenBank/DDBJ databases">
        <title>The complete genome sequence of a sulfur-oxidizing marine bacterium Thioclava sp. 25B10_4T.</title>
        <authorList>
            <person name="Liu Y."/>
            <person name="Lai Q."/>
            <person name="Shao Z."/>
        </authorList>
    </citation>
    <scope>NUCLEOTIDE SEQUENCE [LARGE SCALE GENOMIC DNA]</scope>
    <source>
        <strain evidence="6 7">25B10_4</strain>
    </source>
</reference>
<evidence type="ECO:0000256" key="3">
    <source>
        <dbReference type="ARBA" id="ARBA00023125"/>
    </source>
</evidence>
<dbReference type="Proteomes" id="UP000185622">
    <property type="component" value="Chromosome"/>
</dbReference>
<proteinExistence type="inferred from homology"/>
<dbReference type="SUPFAM" id="SSF46785">
    <property type="entry name" value="Winged helix' DNA-binding domain"/>
    <property type="match status" value="1"/>
</dbReference>
<evidence type="ECO:0000256" key="2">
    <source>
        <dbReference type="ARBA" id="ARBA00023015"/>
    </source>
</evidence>
<dbReference type="RefSeq" id="WP_075774228.1">
    <property type="nucleotide sequence ID" value="NZ_CP019437.1"/>
</dbReference>
<feature type="domain" description="HTH lysR-type" evidence="5">
    <location>
        <begin position="1"/>
        <end position="58"/>
    </location>
</feature>
<dbReference type="InterPro" id="IPR000847">
    <property type="entry name" value="LysR_HTH_N"/>
</dbReference>
<keyword evidence="2" id="KW-0805">Transcription regulation</keyword>
<comment type="similarity">
    <text evidence="1">Belongs to the LysR transcriptional regulatory family.</text>
</comment>
<dbReference type="InterPro" id="IPR036388">
    <property type="entry name" value="WH-like_DNA-bd_sf"/>
</dbReference>
<dbReference type="Pfam" id="PF00126">
    <property type="entry name" value="HTH_1"/>
    <property type="match status" value="1"/>
</dbReference>
<protein>
    <submittedName>
        <fullName evidence="6">LysR family transcriptional regulator</fullName>
    </submittedName>
</protein>
<dbReference type="Pfam" id="PF03466">
    <property type="entry name" value="LysR_substrate"/>
    <property type="match status" value="1"/>
</dbReference>
<dbReference type="PRINTS" id="PR00039">
    <property type="entry name" value="HTHLYSR"/>
</dbReference>
<sequence length="298" mass="31891">MTPEQLRVFVAVAEEQHMTRAAARLNMTQSTASAAIAALESRHQIALFDRIGRGISLTEEGRAFLPEARAVLARLAEAEAMLAETRGLERGHIRLVASQTIAGYWLPPYLAAFRQARPGIEVTLEIGNTQEAADRLRAGLHDLALVEGDVEDAKLERVQIGADQLILVSAAPPPGKLDARALSEANWVLREPGSGTRSTAEAALADLGVAPGALSAALVLPSNEAVLSAVEAGAGITILSAHVVARALSLGTVRDWELQLAPRPFYALRHRDHHVSHAAGDLLARIDQSQLDDFNQME</sequence>
<evidence type="ECO:0000256" key="4">
    <source>
        <dbReference type="ARBA" id="ARBA00023163"/>
    </source>
</evidence>
<evidence type="ECO:0000259" key="5">
    <source>
        <dbReference type="PROSITE" id="PS50931"/>
    </source>
</evidence>
<organism evidence="6 7">
    <name type="scientific">Thioclava nitratireducens</name>
    <dbReference type="NCBI Taxonomy" id="1915078"/>
    <lineage>
        <taxon>Bacteria</taxon>
        <taxon>Pseudomonadati</taxon>
        <taxon>Pseudomonadota</taxon>
        <taxon>Alphaproteobacteria</taxon>
        <taxon>Rhodobacterales</taxon>
        <taxon>Paracoccaceae</taxon>
        <taxon>Thioclava</taxon>
    </lineage>
</organism>
<dbReference type="InterPro" id="IPR005119">
    <property type="entry name" value="LysR_subst-bd"/>
</dbReference>
<gene>
    <name evidence="6" type="ORF">BMG03_15720</name>
</gene>
<dbReference type="PANTHER" id="PTHR30126">
    <property type="entry name" value="HTH-TYPE TRANSCRIPTIONAL REGULATOR"/>
    <property type="match status" value="1"/>
</dbReference>
<name>A0ABM6IJG6_9RHOB</name>